<dbReference type="SMART" id="SM00398">
    <property type="entry name" value="HMG"/>
    <property type="match status" value="2"/>
</dbReference>
<dbReference type="Proteomes" id="UP000800092">
    <property type="component" value="Unassembled WGS sequence"/>
</dbReference>
<feature type="DNA-binding region" description="HMG box" evidence="1">
    <location>
        <begin position="262"/>
        <end position="328"/>
    </location>
</feature>
<protein>
    <recommendedName>
        <fullName evidence="3">HMG box domain-containing protein</fullName>
    </recommendedName>
</protein>
<dbReference type="SUPFAM" id="SSF47095">
    <property type="entry name" value="HMG-box"/>
    <property type="match status" value="2"/>
</dbReference>
<feature type="compositionally biased region" description="Basic residues" evidence="2">
    <location>
        <begin position="86"/>
        <end position="105"/>
    </location>
</feature>
<feature type="compositionally biased region" description="Basic residues" evidence="2">
    <location>
        <begin position="241"/>
        <end position="252"/>
    </location>
</feature>
<evidence type="ECO:0000313" key="5">
    <source>
        <dbReference type="Proteomes" id="UP000800092"/>
    </source>
</evidence>
<evidence type="ECO:0000259" key="3">
    <source>
        <dbReference type="PROSITE" id="PS50118"/>
    </source>
</evidence>
<keyword evidence="1" id="KW-0238">DNA-binding</keyword>
<accession>A0A6A6H6K7</accession>
<evidence type="ECO:0000256" key="2">
    <source>
        <dbReference type="SAM" id="MobiDB-lite"/>
    </source>
</evidence>
<keyword evidence="1" id="KW-0539">Nucleus</keyword>
<dbReference type="InterPro" id="IPR036910">
    <property type="entry name" value="HMG_box_dom_sf"/>
</dbReference>
<gene>
    <name evidence="4" type="ORF">EV356DRAFT_533582</name>
</gene>
<feature type="domain" description="HMG box" evidence="3">
    <location>
        <begin position="262"/>
        <end position="328"/>
    </location>
</feature>
<dbReference type="OrthoDB" id="1919336at2759"/>
<organism evidence="4 5">
    <name type="scientific">Viridothelium virens</name>
    <name type="common">Speckled blister lichen</name>
    <name type="synonym">Trypethelium virens</name>
    <dbReference type="NCBI Taxonomy" id="1048519"/>
    <lineage>
        <taxon>Eukaryota</taxon>
        <taxon>Fungi</taxon>
        <taxon>Dikarya</taxon>
        <taxon>Ascomycota</taxon>
        <taxon>Pezizomycotina</taxon>
        <taxon>Dothideomycetes</taxon>
        <taxon>Dothideomycetes incertae sedis</taxon>
        <taxon>Trypetheliales</taxon>
        <taxon>Trypetheliaceae</taxon>
        <taxon>Viridothelium</taxon>
    </lineage>
</organism>
<feature type="region of interest" description="Disordered" evidence="2">
    <location>
        <begin position="234"/>
        <end position="253"/>
    </location>
</feature>
<dbReference type="AlphaFoldDB" id="A0A6A6H6K7"/>
<dbReference type="Gene3D" id="1.10.30.10">
    <property type="entry name" value="High mobility group box domain"/>
    <property type="match status" value="2"/>
</dbReference>
<dbReference type="EMBL" id="ML991805">
    <property type="protein sequence ID" value="KAF2233577.1"/>
    <property type="molecule type" value="Genomic_DNA"/>
</dbReference>
<evidence type="ECO:0000256" key="1">
    <source>
        <dbReference type="PROSITE-ProRule" id="PRU00267"/>
    </source>
</evidence>
<proteinExistence type="predicted"/>
<feature type="region of interest" description="Disordered" evidence="2">
    <location>
        <begin position="60"/>
        <end position="132"/>
    </location>
</feature>
<dbReference type="CDD" id="cd00084">
    <property type="entry name" value="HMG-box_SF"/>
    <property type="match status" value="1"/>
</dbReference>
<reference evidence="4" key="1">
    <citation type="journal article" date="2020" name="Stud. Mycol.">
        <title>101 Dothideomycetes genomes: a test case for predicting lifestyles and emergence of pathogens.</title>
        <authorList>
            <person name="Haridas S."/>
            <person name="Albert R."/>
            <person name="Binder M."/>
            <person name="Bloem J."/>
            <person name="Labutti K."/>
            <person name="Salamov A."/>
            <person name="Andreopoulos B."/>
            <person name="Baker S."/>
            <person name="Barry K."/>
            <person name="Bills G."/>
            <person name="Bluhm B."/>
            <person name="Cannon C."/>
            <person name="Castanera R."/>
            <person name="Culley D."/>
            <person name="Daum C."/>
            <person name="Ezra D."/>
            <person name="Gonzalez J."/>
            <person name="Henrissat B."/>
            <person name="Kuo A."/>
            <person name="Liang C."/>
            <person name="Lipzen A."/>
            <person name="Lutzoni F."/>
            <person name="Magnuson J."/>
            <person name="Mondo S."/>
            <person name="Nolan M."/>
            <person name="Ohm R."/>
            <person name="Pangilinan J."/>
            <person name="Park H.-J."/>
            <person name="Ramirez L."/>
            <person name="Alfaro M."/>
            <person name="Sun H."/>
            <person name="Tritt A."/>
            <person name="Yoshinaga Y."/>
            <person name="Zwiers L.-H."/>
            <person name="Turgeon B."/>
            <person name="Goodwin S."/>
            <person name="Spatafora J."/>
            <person name="Crous P."/>
            <person name="Grigoriev I."/>
        </authorList>
    </citation>
    <scope>NUCLEOTIDE SEQUENCE</scope>
    <source>
        <strain evidence="4">Tuck. ex Michener</strain>
    </source>
</reference>
<keyword evidence="5" id="KW-1185">Reference proteome</keyword>
<dbReference type="GO" id="GO:0003677">
    <property type="term" value="F:DNA binding"/>
    <property type="evidence" value="ECO:0007669"/>
    <property type="project" value="UniProtKB-UniRule"/>
</dbReference>
<dbReference type="InterPro" id="IPR009071">
    <property type="entry name" value="HMG_box_dom"/>
</dbReference>
<evidence type="ECO:0000313" key="4">
    <source>
        <dbReference type="EMBL" id="KAF2233577.1"/>
    </source>
</evidence>
<sequence>MLGRSFLGRLSTRLHHTRPRNVTHLSQKLVRFGIAPNVAVASLTYLLHSSRSFHSSIRYTASRSAAKTRKPAKAGRPTSDGTASKRAPRKKAASGNKSRARKKAAPKATEKSTRRVVSEKTKARQAAKTQRDEIRELKETALLKSEPQDSRRLDVWKLIVTEAWRGSKQGPSPLKEASERFHNLSPEEREHYNHLLNEKKANYTSSYREWVHSHTPEQIRQANKARVTLRRKLTTTTPNPGHKKRPKSHGRVIRPITDDRTVKGPRSSLTYFTRDRHQSGDMKGLRVSEAGKLIANEFNALTASEKEKYEIMQKEDAARYEREFKDVYGYDSPRRTRRRSNAA</sequence>
<name>A0A6A6H6K7_VIRVR</name>
<feature type="compositionally biased region" description="Basic and acidic residues" evidence="2">
    <location>
        <begin position="108"/>
        <end position="122"/>
    </location>
</feature>
<dbReference type="PROSITE" id="PS50118">
    <property type="entry name" value="HMG_BOX_2"/>
    <property type="match status" value="1"/>
</dbReference>
<dbReference type="GO" id="GO:0005634">
    <property type="term" value="C:nucleus"/>
    <property type="evidence" value="ECO:0007669"/>
    <property type="project" value="UniProtKB-UniRule"/>
</dbReference>